<keyword evidence="3" id="KW-0347">Helicase</keyword>
<dbReference type="GO" id="GO:0000725">
    <property type="term" value="P:recombinational repair"/>
    <property type="evidence" value="ECO:0007669"/>
    <property type="project" value="TreeGrafter"/>
</dbReference>
<dbReference type="GO" id="GO:0005524">
    <property type="term" value="F:ATP binding"/>
    <property type="evidence" value="ECO:0007669"/>
    <property type="project" value="UniProtKB-KW"/>
</dbReference>
<dbReference type="AlphaFoldDB" id="A0A917GDG8"/>
<evidence type="ECO:0000256" key="1">
    <source>
        <dbReference type="ARBA" id="ARBA00022741"/>
    </source>
</evidence>
<dbReference type="GO" id="GO:0003677">
    <property type="term" value="F:DNA binding"/>
    <property type="evidence" value="ECO:0007669"/>
    <property type="project" value="InterPro"/>
</dbReference>
<dbReference type="GO" id="GO:0016787">
    <property type="term" value="F:hydrolase activity"/>
    <property type="evidence" value="ECO:0007669"/>
    <property type="project" value="UniProtKB-KW"/>
</dbReference>
<sequence length="383" mass="44080">MSRHKLIISSAGSGKTTFLVREALKLKDKKILITTYTEANEKEIERKFIDEIGFIPTNVTLQTWFSFLISHGIKPFQGLMNEDLFEKDIRGMLLVSKASGIKFISGKGFSVSFKEEDNFDKHYFSKERRIYSDKISKFIVNLSSIDKGSTFNRISRVFDHIMIDEVQDLAGNDLEIIKLLMKNCSGVTMVGDPRQVTYLTHIEAKHKPYRKGKIAEFLKDKCKNLIKDGIDELTLKDSHRCPPSICDYASRLYLEFEPTTSCGCCNIVPNIHEGVFLVKPEHLNNYLEKYNPIQLRWDKRAKINLDYYAMNFGESKGATFERVLIYPTEDMSNWIIDNKLKLSDGAKAKFYVGLTRAKFSVAIVLDYDNSIDYKGLIKYQLEE</sequence>
<keyword evidence="2" id="KW-0378">Hydrolase</keyword>
<accession>A0A917GDG8</accession>
<evidence type="ECO:0000256" key="2">
    <source>
        <dbReference type="ARBA" id="ARBA00022801"/>
    </source>
</evidence>
<evidence type="ECO:0000256" key="5">
    <source>
        <dbReference type="ARBA" id="ARBA00034923"/>
    </source>
</evidence>
<reference evidence="7" key="1">
    <citation type="journal article" date="2014" name="Int. J. Syst. Evol. Microbiol.">
        <title>Complete genome sequence of Corynebacterium casei LMG S-19264T (=DSM 44701T), isolated from a smear-ripened cheese.</title>
        <authorList>
            <consortium name="US DOE Joint Genome Institute (JGI-PGF)"/>
            <person name="Walter F."/>
            <person name="Albersmeier A."/>
            <person name="Kalinowski J."/>
            <person name="Ruckert C."/>
        </authorList>
    </citation>
    <scope>NUCLEOTIDE SEQUENCE</scope>
    <source>
        <strain evidence="7">CGMCC 1.12751</strain>
    </source>
</reference>
<dbReference type="RefSeq" id="WP_188462488.1">
    <property type="nucleotide sequence ID" value="NZ_BMFQ01000001.1"/>
</dbReference>
<evidence type="ECO:0000259" key="6">
    <source>
        <dbReference type="Pfam" id="PF00580"/>
    </source>
</evidence>
<dbReference type="EMBL" id="BMFQ01000001">
    <property type="protein sequence ID" value="GGG40570.1"/>
    <property type="molecule type" value="Genomic_DNA"/>
</dbReference>
<name>A0A917GDG8_9FLAO</name>
<proteinExistence type="predicted"/>
<dbReference type="Proteomes" id="UP000625976">
    <property type="component" value="Unassembled WGS sequence"/>
</dbReference>
<evidence type="ECO:0000256" key="3">
    <source>
        <dbReference type="ARBA" id="ARBA00022806"/>
    </source>
</evidence>
<keyword evidence="8" id="KW-1185">Reference proteome</keyword>
<evidence type="ECO:0000256" key="4">
    <source>
        <dbReference type="ARBA" id="ARBA00022840"/>
    </source>
</evidence>
<dbReference type="SUPFAM" id="SSF52540">
    <property type="entry name" value="P-loop containing nucleoside triphosphate hydrolases"/>
    <property type="match status" value="1"/>
</dbReference>
<comment type="caution">
    <text evidence="7">The sequence shown here is derived from an EMBL/GenBank/DDBJ whole genome shotgun (WGS) entry which is preliminary data.</text>
</comment>
<protein>
    <recommendedName>
        <fullName evidence="5">DNA 3'-5' helicase II</fullName>
    </recommendedName>
</protein>
<keyword evidence="4" id="KW-0067">ATP-binding</keyword>
<dbReference type="Gene3D" id="3.40.50.300">
    <property type="entry name" value="P-loop containing nucleotide triphosphate hydrolases"/>
    <property type="match status" value="1"/>
</dbReference>
<gene>
    <name evidence="7" type="ORF">GCM10010976_10270</name>
</gene>
<dbReference type="InterPro" id="IPR000212">
    <property type="entry name" value="DNA_helicase_UvrD/REP"/>
</dbReference>
<dbReference type="PANTHER" id="PTHR11070">
    <property type="entry name" value="UVRD / RECB / PCRA DNA HELICASE FAMILY MEMBER"/>
    <property type="match status" value="1"/>
</dbReference>
<feature type="domain" description="UvrD-like helicase ATP-binding" evidence="6">
    <location>
        <begin position="147"/>
        <end position="198"/>
    </location>
</feature>
<evidence type="ECO:0000313" key="7">
    <source>
        <dbReference type="EMBL" id="GGG40570.1"/>
    </source>
</evidence>
<evidence type="ECO:0000313" key="8">
    <source>
        <dbReference type="Proteomes" id="UP000625976"/>
    </source>
</evidence>
<organism evidence="7 8">
    <name type="scientific">Bizionia arctica</name>
    <dbReference type="NCBI Taxonomy" id="1495645"/>
    <lineage>
        <taxon>Bacteria</taxon>
        <taxon>Pseudomonadati</taxon>
        <taxon>Bacteroidota</taxon>
        <taxon>Flavobacteriia</taxon>
        <taxon>Flavobacteriales</taxon>
        <taxon>Flavobacteriaceae</taxon>
        <taxon>Bizionia</taxon>
    </lineage>
</organism>
<dbReference type="InterPro" id="IPR027417">
    <property type="entry name" value="P-loop_NTPase"/>
</dbReference>
<keyword evidence="1" id="KW-0547">Nucleotide-binding</keyword>
<dbReference type="PANTHER" id="PTHR11070:SF2">
    <property type="entry name" value="ATP-DEPENDENT DNA HELICASE SRS2"/>
    <property type="match status" value="1"/>
</dbReference>
<dbReference type="Pfam" id="PF00580">
    <property type="entry name" value="UvrD-helicase"/>
    <property type="match status" value="1"/>
</dbReference>
<dbReference type="InterPro" id="IPR014016">
    <property type="entry name" value="UvrD-like_ATP-bd"/>
</dbReference>
<reference evidence="7" key="2">
    <citation type="submission" date="2020-09" db="EMBL/GenBank/DDBJ databases">
        <authorList>
            <person name="Sun Q."/>
            <person name="Zhou Y."/>
        </authorList>
    </citation>
    <scope>NUCLEOTIDE SEQUENCE</scope>
    <source>
        <strain evidence="7">CGMCC 1.12751</strain>
    </source>
</reference>
<dbReference type="GO" id="GO:0043138">
    <property type="term" value="F:3'-5' DNA helicase activity"/>
    <property type="evidence" value="ECO:0007669"/>
    <property type="project" value="TreeGrafter"/>
</dbReference>